<accession>A0ABR8U8Y9</accession>
<comment type="subcellular location">
    <subcellularLocation>
        <location evidence="1">Cell membrane</location>
        <topology evidence="1">Multi-pass membrane protein</topology>
    </subcellularLocation>
</comment>
<dbReference type="Proteomes" id="UP000626786">
    <property type="component" value="Unassembled WGS sequence"/>
</dbReference>
<dbReference type="EMBL" id="JACSQN010000006">
    <property type="protein sequence ID" value="MBD7984502.1"/>
    <property type="molecule type" value="Genomic_DNA"/>
</dbReference>
<proteinExistence type="inferred from homology"/>
<feature type="domain" description="MgtC/SapB/SrpB/YhiD N-terminal" evidence="8">
    <location>
        <begin position="15"/>
        <end position="145"/>
    </location>
</feature>
<comment type="similarity">
    <text evidence="2">Belongs to the MgtC/SapB family.</text>
</comment>
<organism evidence="9 10">
    <name type="scientific">Sporosarcina quadrami</name>
    <dbReference type="NCBI Taxonomy" id="2762234"/>
    <lineage>
        <taxon>Bacteria</taxon>
        <taxon>Bacillati</taxon>
        <taxon>Bacillota</taxon>
        <taxon>Bacilli</taxon>
        <taxon>Bacillales</taxon>
        <taxon>Caryophanaceae</taxon>
        <taxon>Sporosarcina</taxon>
    </lineage>
</organism>
<protein>
    <submittedName>
        <fullName evidence="9">MgtC/SapB family protein</fullName>
    </submittedName>
</protein>
<reference evidence="9 10" key="1">
    <citation type="submission" date="2020-08" db="EMBL/GenBank/DDBJ databases">
        <title>A Genomic Blueprint of the Chicken Gut Microbiome.</title>
        <authorList>
            <person name="Gilroy R."/>
            <person name="Ravi A."/>
            <person name="Getino M."/>
            <person name="Pursley I."/>
            <person name="Horton D.L."/>
            <person name="Alikhan N.-F."/>
            <person name="Baker D."/>
            <person name="Gharbi K."/>
            <person name="Hall N."/>
            <person name="Watson M."/>
            <person name="Adriaenssens E.M."/>
            <person name="Foster-Nyarko E."/>
            <person name="Jarju S."/>
            <person name="Secka A."/>
            <person name="Antonio M."/>
            <person name="Oren A."/>
            <person name="Chaudhuri R."/>
            <person name="La Ragione R.M."/>
            <person name="Hildebrand F."/>
            <person name="Pallen M.J."/>
        </authorList>
    </citation>
    <scope>NUCLEOTIDE SEQUENCE [LARGE SCALE GENOMIC DNA]</scope>
    <source>
        <strain evidence="9 10">Sa2YVA2</strain>
    </source>
</reference>
<keyword evidence="3" id="KW-1003">Cell membrane</keyword>
<evidence type="ECO:0000256" key="6">
    <source>
        <dbReference type="ARBA" id="ARBA00023136"/>
    </source>
</evidence>
<evidence type="ECO:0000256" key="4">
    <source>
        <dbReference type="ARBA" id="ARBA00022692"/>
    </source>
</evidence>
<feature type="transmembrane region" description="Helical" evidence="7">
    <location>
        <begin position="74"/>
        <end position="94"/>
    </location>
</feature>
<keyword evidence="5 7" id="KW-1133">Transmembrane helix</keyword>
<name>A0ABR8U8Y9_9BACL</name>
<feature type="transmembrane region" description="Helical" evidence="7">
    <location>
        <begin position="40"/>
        <end position="62"/>
    </location>
</feature>
<evidence type="ECO:0000313" key="10">
    <source>
        <dbReference type="Proteomes" id="UP000626786"/>
    </source>
</evidence>
<evidence type="ECO:0000259" key="8">
    <source>
        <dbReference type="Pfam" id="PF02308"/>
    </source>
</evidence>
<keyword evidence="4 7" id="KW-0812">Transmembrane</keyword>
<dbReference type="InterPro" id="IPR049177">
    <property type="entry name" value="MgtC_SapB_SrpB_YhiD_N"/>
</dbReference>
<dbReference type="PANTHER" id="PTHR33778:SF4">
    <property type="entry name" value="PROTEIN SAPB"/>
    <property type="match status" value="1"/>
</dbReference>
<dbReference type="Pfam" id="PF02308">
    <property type="entry name" value="MgtC"/>
    <property type="match status" value="1"/>
</dbReference>
<evidence type="ECO:0000256" key="5">
    <source>
        <dbReference type="ARBA" id="ARBA00022989"/>
    </source>
</evidence>
<evidence type="ECO:0000256" key="3">
    <source>
        <dbReference type="ARBA" id="ARBA00022475"/>
    </source>
</evidence>
<feature type="transmembrane region" description="Helical" evidence="7">
    <location>
        <begin position="128"/>
        <end position="147"/>
    </location>
</feature>
<evidence type="ECO:0000256" key="7">
    <source>
        <dbReference type="SAM" id="Phobius"/>
    </source>
</evidence>
<keyword evidence="10" id="KW-1185">Reference proteome</keyword>
<gene>
    <name evidence="9" type="ORF">H9649_07915</name>
</gene>
<dbReference type="PRINTS" id="PR01837">
    <property type="entry name" value="MGTCSAPBPROT"/>
</dbReference>
<dbReference type="RefSeq" id="WP_191694207.1">
    <property type="nucleotide sequence ID" value="NZ_JACSQN010000006.1"/>
</dbReference>
<feature type="transmembrane region" description="Helical" evidence="7">
    <location>
        <begin position="101"/>
        <end position="122"/>
    </location>
</feature>
<feature type="transmembrane region" description="Helical" evidence="7">
    <location>
        <begin position="12"/>
        <end position="28"/>
    </location>
</feature>
<sequence>MEWLQLVDVDLITKLGISAVLGLVIGLERELKRKPLGLKTSLVISIISCLLTIVSVESAYTFPGSDDVRIQMDPLRLAAQIVSGIGFLGAGVILRRGNERISGLTTAALIWGAAGIGIAVGAGFYVEATFGVLLLLISVELLPYMVSRFGPKRLKKRDLTLRITVNQPESMEMVIGELIKQRFTISQTRIKDLQVEEQQLLEIKTKVNIKHSLPQIYFIIKNIEHVQNVEIIS</sequence>
<evidence type="ECO:0000313" key="9">
    <source>
        <dbReference type="EMBL" id="MBD7984502.1"/>
    </source>
</evidence>
<dbReference type="InterPro" id="IPR003416">
    <property type="entry name" value="MgtC/SapB/SrpB/YhiD_fam"/>
</dbReference>
<dbReference type="PANTHER" id="PTHR33778">
    <property type="entry name" value="PROTEIN MGTC"/>
    <property type="match status" value="1"/>
</dbReference>
<evidence type="ECO:0000256" key="1">
    <source>
        <dbReference type="ARBA" id="ARBA00004651"/>
    </source>
</evidence>
<evidence type="ECO:0000256" key="2">
    <source>
        <dbReference type="ARBA" id="ARBA00009298"/>
    </source>
</evidence>
<keyword evidence="6 7" id="KW-0472">Membrane</keyword>
<comment type="caution">
    <text evidence="9">The sequence shown here is derived from an EMBL/GenBank/DDBJ whole genome shotgun (WGS) entry which is preliminary data.</text>
</comment>